<comment type="caution">
    <text evidence="3">The sequence shown here is derived from an EMBL/GenBank/DDBJ whole genome shotgun (WGS) entry which is preliminary data.</text>
</comment>
<feature type="region of interest" description="Disordered" evidence="1">
    <location>
        <begin position="478"/>
        <end position="499"/>
    </location>
</feature>
<dbReference type="InterPro" id="IPR014588">
    <property type="entry name" value="ATPase_Atu1862_pred"/>
</dbReference>
<dbReference type="Proteomes" id="UP001556196">
    <property type="component" value="Unassembled WGS sequence"/>
</dbReference>
<protein>
    <submittedName>
        <fullName evidence="3">DUF87 domain-containing protein</fullName>
    </submittedName>
</protein>
<dbReference type="Pfam" id="PF01935">
    <property type="entry name" value="DUF87"/>
    <property type="match status" value="1"/>
</dbReference>
<evidence type="ECO:0000313" key="3">
    <source>
        <dbReference type="EMBL" id="MEW9805237.1"/>
    </source>
</evidence>
<dbReference type="InterPro" id="IPR008571">
    <property type="entry name" value="HerA-like"/>
</dbReference>
<dbReference type="Gene3D" id="3.40.50.300">
    <property type="entry name" value="P-loop containing nucleotide triphosphate hydrolases"/>
    <property type="match status" value="1"/>
</dbReference>
<evidence type="ECO:0000259" key="2">
    <source>
        <dbReference type="SMART" id="SM00382"/>
    </source>
</evidence>
<accession>A0ABV3QY18</accession>
<organism evidence="3 4">
    <name type="scientific">Mesorhizobium marinum</name>
    <dbReference type="NCBI Taxonomy" id="3228790"/>
    <lineage>
        <taxon>Bacteria</taxon>
        <taxon>Pseudomonadati</taxon>
        <taxon>Pseudomonadota</taxon>
        <taxon>Alphaproteobacteria</taxon>
        <taxon>Hyphomicrobiales</taxon>
        <taxon>Phyllobacteriaceae</taxon>
        <taxon>Mesorhizobium</taxon>
    </lineage>
</organism>
<dbReference type="EMBL" id="JBFOCI010000001">
    <property type="protein sequence ID" value="MEW9805237.1"/>
    <property type="molecule type" value="Genomic_DNA"/>
</dbReference>
<gene>
    <name evidence="3" type="ORF">ABUE31_04450</name>
</gene>
<dbReference type="InterPro" id="IPR002789">
    <property type="entry name" value="HerA_central"/>
</dbReference>
<dbReference type="InterPro" id="IPR027417">
    <property type="entry name" value="P-loop_NTPase"/>
</dbReference>
<keyword evidence="4" id="KW-1185">Reference proteome</keyword>
<proteinExistence type="predicted"/>
<dbReference type="SUPFAM" id="SSF52540">
    <property type="entry name" value="P-loop containing nucleoside triphosphate hydrolases"/>
    <property type="match status" value="1"/>
</dbReference>
<feature type="domain" description="AAA+ ATPase" evidence="2">
    <location>
        <begin position="23"/>
        <end position="212"/>
    </location>
</feature>
<evidence type="ECO:0000256" key="1">
    <source>
        <dbReference type="SAM" id="MobiDB-lite"/>
    </source>
</evidence>
<evidence type="ECO:0000313" key="4">
    <source>
        <dbReference type="Proteomes" id="UP001556196"/>
    </source>
</evidence>
<dbReference type="InterPro" id="IPR003593">
    <property type="entry name" value="AAA+_ATPase"/>
</dbReference>
<dbReference type="SMART" id="SM00382">
    <property type="entry name" value="AAA"/>
    <property type="match status" value="1"/>
</dbReference>
<dbReference type="PANTHER" id="PTHR42957">
    <property type="entry name" value="HELICASE MJ1565-RELATED"/>
    <property type="match status" value="1"/>
</dbReference>
<dbReference type="RefSeq" id="WP_367722279.1">
    <property type="nucleotide sequence ID" value="NZ_JBFOCH010000013.1"/>
</dbReference>
<reference evidence="3 4" key="1">
    <citation type="submission" date="2024-06" db="EMBL/GenBank/DDBJ databases">
        <authorList>
            <person name="Tuo L."/>
        </authorList>
    </citation>
    <scope>NUCLEOTIDE SEQUENCE [LARGE SCALE GENOMIC DNA]</scope>
    <source>
        <strain evidence="3 4">ZMM04-5</strain>
    </source>
</reference>
<sequence>MKVDIEMGTAGRAAAMLDLEELLATRLLVQGNSGSGKSHLLRRLLEQSAPWVQQIVIDPEGDFVTLADKFGHVVVDARRTEAELAGIAARIRQHRVSAILNLEGLDVDQQMRGAATFLNALFDADREFWYPVLVVVDEAQLFAPAVGGEVADDARKASLGAMTNLMCRGRKRGLAGVIATQRLAKLAKNVAAEASNFLMGRTFLDIDMARAADLLGMDRRQAEMFRDLARGNFVALGPALSRRPLPIAIGAVETSARSVSPKLTPLPDTVDDVENLILTPSPEEMRQPVRRHRPPAPAATADIMAQLARSTPEQEPTPETVLQEVDEAEREATITSIVREMIDERDVAFQTDSVLFQDFLVRCRIRRLQGGAVGLPEFRRRLAIAKARVDDDLAAGEPWQRALGLSASLPDDLQSVFLIVAKAAIAGENCPSDMALARAYGTHSSRRARRLLAYFEEQDVAVVRSDFQGRRIVALPDLGCETAPGDPDAQDGPHTEAAE</sequence>
<dbReference type="PANTHER" id="PTHR42957:SF1">
    <property type="entry name" value="HELICASE MJ1565-RELATED"/>
    <property type="match status" value="1"/>
</dbReference>
<dbReference type="PIRSF" id="PIRSF034081">
    <property type="entry name" value="ATPase_Atu1862"/>
    <property type="match status" value="1"/>
</dbReference>
<name>A0ABV3QY18_9HYPH</name>